<dbReference type="Proteomes" id="UP000323300">
    <property type="component" value="Unassembled WGS sequence"/>
</dbReference>
<evidence type="ECO:0000313" key="6">
    <source>
        <dbReference type="EMBL" id="SFK12183.1"/>
    </source>
</evidence>
<dbReference type="AlphaFoldDB" id="A0A1I3WXQ8"/>
<dbReference type="OrthoDB" id="6057486at2"/>
<dbReference type="EMBL" id="FOSL01000002">
    <property type="protein sequence ID" value="SFK12183.1"/>
    <property type="molecule type" value="Genomic_DNA"/>
</dbReference>
<keyword evidence="1" id="KW-0805">Transcription regulation</keyword>
<name>A0A1I3WXQ8_9HYPH</name>
<dbReference type="SMART" id="SM00346">
    <property type="entry name" value="HTH_ICLR"/>
    <property type="match status" value="1"/>
</dbReference>
<evidence type="ECO:0000259" key="4">
    <source>
        <dbReference type="PROSITE" id="PS51077"/>
    </source>
</evidence>
<feature type="domain" description="IclR-ED" evidence="5">
    <location>
        <begin position="70"/>
        <end position="253"/>
    </location>
</feature>
<dbReference type="PROSITE" id="PS51077">
    <property type="entry name" value="HTH_ICLR"/>
    <property type="match status" value="1"/>
</dbReference>
<proteinExistence type="predicted"/>
<dbReference type="SUPFAM" id="SSF46785">
    <property type="entry name" value="Winged helix' DNA-binding domain"/>
    <property type="match status" value="1"/>
</dbReference>
<evidence type="ECO:0000313" key="7">
    <source>
        <dbReference type="Proteomes" id="UP000323300"/>
    </source>
</evidence>
<sequence>MPGNESGTGTLGKAIDVLEAVASSPRPPRFTDLLQLVDQPRGTLHRQISNLIEEGLLSVRQDHSYELGVTLLKLASRAWAGNQFRTVAEPHLRRLHEQTGETVHLGVLKGVEVIYLDKVESMQAVRMHSQIGNASPVYCTGVGKAALAALTDAARDRLISAITFHRHTENTLPDVKALRVEIGEIQRTGVAFDRQEHEPGIHCIAAPIHSRDHEFVAGISTTAPAYRISIEQLAEWAPLVQGAARAIMDDMTVRLGPKS</sequence>
<dbReference type="RefSeq" id="WP_149759255.1">
    <property type="nucleotide sequence ID" value="NZ_BSPE01000028.1"/>
</dbReference>
<dbReference type="InterPro" id="IPR036390">
    <property type="entry name" value="WH_DNA-bd_sf"/>
</dbReference>
<evidence type="ECO:0000256" key="2">
    <source>
        <dbReference type="ARBA" id="ARBA00023125"/>
    </source>
</evidence>
<organism evidence="6 7">
    <name type="scientific">Neomesorhizobium albiziae</name>
    <dbReference type="NCBI Taxonomy" id="335020"/>
    <lineage>
        <taxon>Bacteria</taxon>
        <taxon>Pseudomonadati</taxon>
        <taxon>Pseudomonadota</taxon>
        <taxon>Alphaproteobacteria</taxon>
        <taxon>Hyphomicrobiales</taxon>
        <taxon>Phyllobacteriaceae</taxon>
        <taxon>Neomesorhizobium</taxon>
    </lineage>
</organism>
<dbReference type="InterPro" id="IPR029016">
    <property type="entry name" value="GAF-like_dom_sf"/>
</dbReference>
<protein>
    <submittedName>
        <fullName evidence="6">Transcriptional regulator, IclR family</fullName>
    </submittedName>
</protein>
<evidence type="ECO:0000256" key="3">
    <source>
        <dbReference type="ARBA" id="ARBA00023163"/>
    </source>
</evidence>
<dbReference type="InterPro" id="IPR050707">
    <property type="entry name" value="HTH_MetabolicPath_Reg"/>
</dbReference>
<dbReference type="GO" id="GO:0003700">
    <property type="term" value="F:DNA-binding transcription factor activity"/>
    <property type="evidence" value="ECO:0007669"/>
    <property type="project" value="TreeGrafter"/>
</dbReference>
<gene>
    <name evidence="6" type="ORF">SAMN04488498_102569</name>
</gene>
<dbReference type="GO" id="GO:0003677">
    <property type="term" value="F:DNA binding"/>
    <property type="evidence" value="ECO:0007669"/>
    <property type="project" value="UniProtKB-KW"/>
</dbReference>
<keyword evidence="3" id="KW-0804">Transcription</keyword>
<dbReference type="InterPro" id="IPR014757">
    <property type="entry name" value="Tscrpt_reg_IclR_C"/>
</dbReference>
<keyword evidence="7" id="KW-1185">Reference proteome</keyword>
<dbReference type="PANTHER" id="PTHR30136">
    <property type="entry name" value="HELIX-TURN-HELIX TRANSCRIPTIONAL REGULATOR, ICLR FAMILY"/>
    <property type="match status" value="1"/>
</dbReference>
<dbReference type="PROSITE" id="PS51078">
    <property type="entry name" value="ICLR_ED"/>
    <property type="match status" value="1"/>
</dbReference>
<dbReference type="Gene3D" id="1.10.10.10">
    <property type="entry name" value="Winged helix-like DNA-binding domain superfamily/Winged helix DNA-binding domain"/>
    <property type="match status" value="1"/>
</dbReference>
<evidence type="ECO:0000259" key="5">
    <source>
        <dbReference type="PROSITE" id="PS51078"/>
    </source>
</evidence>
<accession>A0A1I3WXQ8</accession>
<keyword evidence="2" id="KW-0238">DNA-binding</keyword>
<dbReference type="PANTHER" id="PTHR30136:SF24">
    <property type="entry name" value="HTH-TYPE TRANSCRIPTIONAL REPRESSOR ALLR"/>
    <property type="match status" value="1"/>
</dbReference>
<evidence type="ECO:0000256" key="1">
    <source>
        <dbReference type="ARBA" id="ARBA00023015"/>
    </source>
</evidence>
<dbReference type="InterPro" id="IPR036388">
    <property type="entry name" value="WH-like_DNA-bd_sf"/>
</dbReference>
<dbReference type="Pfam" id="PF01614">
    <property type="entry name" value="IclR_C"/>
    <property type="match status" value="1"/>
</dbReference>
<feature type="domain" description="HTH iclR-type" evidence="4">
    <location>
        <begin position="8"/>
        <end position="69"/>
    </location>
</feature>
<dbReference type="Gene3D" id="3.30.450.40">
    <property type="match status" value="1"/>
</dbReference>
<dbReference type="Pfam" id="PF09339">
    <property type="entry name" value="HTH_IclR"/>
    <property type="match status" value="1"/>
</dbReference>
<reference evidence="6 7" key="1">
    <citation type="submission" date="2016-10" db="EMBL/GenBank/DDBJ databases">
        <authorList>
            <person name="Varghese N."/>
            <person name="Submissions S."/>
        </authorList>
    </citation>
    <scope>NUCLEOTIDE SEQUENCE [LARGE SCALE GENOMIC DNA]</scope>
    <source>
        <strain evidence="6 7">DSM 21822</strain>
    </source>
</reference>
<dbReference type="SUPFAM" id="SSF55781">
    <property type="entry name" value="GAF domain-like"/>
    <property type="match status" value="1"/>
</dbReference>
<dbReference type="InterPro" id="IPR005471">
    <property type="entry name" value="Tscrpt_reg_IclR_N"/>
</dbReference>
<dbReference type="GO" id="GO:0045892">
    <property type="term" value="P:negative regulation of DNA-templated transcription"/>
    <property type="evidence" value="ECO:0007669"/>
    <property type="project" value="TreeGrafter"/>
</dbReference>